<evidence type="ECO:0000313" key="1">
    <source>
        <dbReference type="EMBL" id="RXV64230.1"/>
    </source>
</evidence>
<dbReference type="AlphaFoldDB" id="A0A4Q2A6L2"/>
<dbReference type="Proteomes" id="UP000289650">
    <property type="component" value="Unassembled WGS sequence"/>
</dbReference>
<evidence type="ECO:0000313" key="2">
    <source>
        <dbReference type="Proteomes" id="UP000289650"/>
    </source>
</evidence>
<proteinExistence type="predicted"/>
<sequence>MVIERFLAILPFGVGWFHAKERAMSLINQHMGHTMFDATPLETHYGRTIALADFAAFHWQPLRRAFSRPHLIGEESKGLRCSPFARFSYLYPNGTCRRPQRNSLR</sequence>
<accession>A0A4Q2A6L2</accession>
<comment type="caution">
    <text evidence="1">The sequence shown here is derived from an EMBL/GenBank/DDBJ whole genome shotgun (WGS) entry which is preliminary data.</text>
</comment>
<organism evidence="1 2">
    <name type="scientific">Burkholderia stabilis</name>
    <dbReference type="NCBI Taxonomy" id="95485"/>
    <lineage>
        <taxon>Bacteria</taxon>
        <taxon>Pseudomonadati</taxon>
        <taxon>Pseudomonadota</taxon>
        <taxon>Betaproteobacteria</taxon>
        <taxon>Burkholderiales</taxon>
        <taxon>Burkholderiaceae</taxon>
        <taxon>Burkholderia</taxon>
        <taxon>Burkholderia cepacia complex</taxon>
    </lineage>
</organism>
<gene>
    <name evidence="1" type="ORF">D1006_41350</name>
</gene>
<dbReference type="EMBL" id="QWEX01000005">
    <property type="protein sequence ID" value="RXV64230.1"/>
    <property type="molecule type" value="Genomic_DNA"/>
</dbReference>
<name>A0A4Q2A6L2_9BURK</name>
<protein>
    <submittedName>
        <fullName evidence="1">Uncharacterized protein</fullName>
    </submittedName>
</protein>
<reference evidence="1 2" key="1">
    <citation type="submission" date="2018-08" db="EMBL/GenBank/DDBJ databases">
        <title>Mountain-cultivated ginseng endophyte, Burkholderia stabilis and its activity against ginseng root rot disease.</title>
        <authorList>
            <person name="Tapan Kumar M."/>
            <person name="Bae H."/>
            <person name="Shanmugam G."/>
            <person name="Jeon J."/>
        </authorList>
    </citation>
    <scope>NUCLEOTIDE SEQUENCE [LARGE SCALE GENOMIC DNA]</scope>
    <source>
        <strain evidence="1 2">EB159</strain>
    </source>
</reference>